<reference evidence="1" key="2">
    <citation type="journal article" date="2015" name="Fish Shellfish Immunol.">
        <title>Early steps in the European eel (Anguilla anguilla)-Vibrio vulnificus interaction in the gills: Role of the RtxA13 toxin.</title>
        <authorList>
            <person name="Callol A."/>
            <person name="Pajuelo D."/>
            <person name="Ebbesson L."/>
            <person name="Teles M."/>
            <person name="MacKenzie S."/>
            <person name="Amaro C."/>
        </authorList>
    </citation>
    <scope>NUCLEOTIDE SEQUENCE</scope>
</reference>
<protein>
    <submittedName>
        <fullName evidence="1">Uncharacterized protein</fullName>
    </submittedName>
</protein>
<proteinExistence type="predicted"/>
<accession>A0A0E9URC4</accession>
<dbReference type="EMBL" id="GBXM01041054">
    <property type="protein sequence ID" value="JAH67523.1"/>
    <property type="molecule type" value="Transcribed_RNA"/>
</dbReference>
<sequence length="33" mass="3924">MSDQKFSFVLFSSSYNFVFLKTIILRSLDIFTK</sequence>
<reference evidence="1" key="1">
    <citation type="submission" date="2014-11" db="EMBL/GenBank/DDBJ databases">
        <authorList>
            <person name="Amaro Gonzalez C."/>
        </authorList>
    </citation>
    <scope>NUCLEOTIDE SEQUENCE</scope>
</reference>
<dbReference type="AlphaFoldDB" id="A0A0E9URC4"/>
<name>A0A0E9URC4_ANGAN</name>
<evidence type="ECO:0000313" key="1">
    <source>
        <dbReference type="EMBL" id="JAH67523.1"/>
    </source>
</evidence>
<organism evidence="1">
    <name type="scientific">Anguilla anguilla</name>
    <name type="common">European freshwater eel</name>
    <name type="synonym">Muraena anguilla</name>
    <dbReference type="NCBI Taxonomy" id="7936"/>
    <lineage>
        <taxon>Eukaryota</taxon>
        <taxon>Metazoa</taxon>
        <taxon>Chordata</taxon>
        <taxon>Craniata</taxon>
        <taxon>Vertebrata</taxon>
        <taxon>Euteleostomi</taxon>
        <taxon>Actinopterygii</taxon>
        <taxon>Neopterygii</taxon>
        <taxon>Teleostei</taxon>
        <taxon>Anguilliformes</taxon>
        <taxon>Anguillidae</taxon>
        <taxon>Anguilla</taxon>
    </lineage>
</organism>